<comment type="similarity">
    <text evidence="6">Belongs to the peptidase M24A family.</text>
</comment>
<protein>
    <recommendedName>
        <fullName evidence="6">Methionine aminopeptidase</fullName>
        <ecNumber evidence="6">3.4.11.18</ecNumber>
    </recommendedName>
</protein>
<evidence type="ECO:0000259" key="7">
    <source>
        <dbReference type="Pfam" id="PF00557"/>
    </source>
</evidence>
<evidence type="ECO:0000313" key="8">
    <source>
        <dbReference type="EMBL" id="KKU95824.1"/>
    </source>
</evidence>
<dbReference type="PANTHER" id="PTHR43330">
    <property type="entry name" value="METHIONINE AMINOPEPTIDASE"/>
    <property type="match status" value="1"/>
</dbReference>
<sequence>WRRSFIFEPARATFFQHMNIKTKEEIAIMKEGGSRLASILQELLDLSQPGVTLLSIDTRADELIAAAGGFPSFKTVKGYSHATCLCLNDEVVHGVPNERVLKEGDLLTIDIGLVYQGLHTDTAWTKIMQSAENKEQSEVQKDKEQFLKIGEEALWKGIREARVGNRIGNISKVIQETIEGAGYSIVKTLVGHGVGRELHEAPQVPNFLKGDIGSTSELEEGMTIAIEPIYAVGGGDIVYSNTDGWTLATKDRSLSAECEHTIAITAGEPLVLTGGAT</sequence>
<dbReference type="Gene3D" id="3.90.230.10">
    <property type="entry name" value="Creatinase/methionine aminopeptidase superfamily"/>
    <property type="match status" value="1"/>
</dbReference>
<evidence type="ECO:0000256" key="5">
    <source>
        <dbReference type="ARBA" id="ARBA00022801"/>
    </source>
</evidence>
<evidence type="ECO:0000256" key="3">
    <source>
        <dbReference type="ARBA" id="ARBA00022670"/>
    </source>
</evidence>
<dbReference type="GO" id="GO:0070006">
    <property type="term" value="F:metalloaminopeptidase activity"/>
    <property type="evidence" value="ECO:0007669"/>
    <property type="project" value="InterPro"/>
</dbReference>
<dbReference type="EMBL" id="LCPJ01000008">
    <property type="protein sequence ID" value="KKU95824.1"/>
    <property type="molecule type" value="Genomic_DNA"/>
</dbReference>
<dbReference type="SUPFAM" id="SSF55920">
    <property type="entry name" value="Creatinase/aminopeptidase"/>
    <property type="match status" value="1"/>
</dbReference>
<dbReference type="PATRIC" id="fig|1618439.3.peg.330"/>
<dbReference type="EC" id="3.4.11.18" evidence="6"/>
<accession>A0A0G1UNV5</accession>
<keyword evidence="4 6" id="KW-0479">Metal-binding</keyword>
<feature type="domain" description="Peptidase M24" evidence="7">
    <location>
        <begin position="28"/>
        <end position="266"/>
    </location>
</feature>
<dbReference type="HAMAP" id="MF_01974">
    <property type="entry name" value="MetAP_1"/>
    <property type="match status" value="1"/>
</dbReference>
<dbReference type="GO" id="GO:0046872">
    <property type="term" value="F:metal ion binding"/>
    <property type="evidence" value="ECO:0007669"/>
    <property type="project" value="UniProtKB-KW"/>
</dbReference>
<comment type="cofactor">
    <cofactor evidence="6">
        <name>Co(2+)</name>
        <dbReference type="ChEBI" id="CHEBI:48828"/>
    </cofactor>
    <cofactor evidence="6">
        <name>Zn(2+)</name>
        <dbReference type="ChEBI" id="CHEBI:29105"/>
    </cofactor>
    <cofactor evidence="6">
        <name>Mn(2+)</name>
        <dbReference type="ChEBI" id="CHEBI:29035"/>
    </cofactor>
    <cofactor evidence="6">
        <name>Fe(2+)</name>
        <dbReference type="ChEBI" id="CHEBI:29033"/>
    </cofactor>
    <text evidence="6">Binds 2 divalent metal cations per subunit. Has a high-affinity and a low affinity metal-binding site. The true nature of the physiological cofactor is under debate. The enzyme is active with cobalt, zinc, manganese or divalent iron ions.</text>
</comment>
<dbReference type="InterPro" id="IPR002467">
    <property type="entry name" value="Pept_M24A_MAP1"/>
</dbReference>
<comment type="catalytic activity">
    <reaction evidence="6">
        <text>Release of N-terminal amino acids, preferentially methionine, from peptides and arylamides.</text>
        <dbReference type="EC" id="3.4.11.18"/>
    </reaction>
</comment>
<dbReference type="PRINTS" id="PR00599">
    <property type="entry name" value="MAPEPTIDASE"/>
</dbReference>
<feature type="non-terminal residue" evidence="8">
    <location>
        <position position="1"/>
    </location>
</feature>
<gene>
    <name evidence="8" type="ORF">UY27_C0008G0027</name>
</gene>
<evidence type="ECO:0000256" key="1">
    <source>
        <dbReference type="ARBA" id="ARBA00002521"/>
    </source>
</evidence>
<evidence type="ECO:0000256" key="6">
    <source>
        <dbReference type="RuleBase" id="RU003653"/>
    </source>
</evidence>
<dbReference type="AlphaFoldDB" id="A0A0G1UNV5"/>
<dbReference type="NCBIfam" id="TIGR00500">
    <property type="entry name" value="met_pdase_I"/>
    <property type="match status" value="1"/>
</dbReference>
<dbReference type="InterPro" id="IPR001714">
    <property type="entry name" value="Pept_M24_MAP"/>
</dbReference>
<name>A0A0G1UNV5_9BACT</name>
<reference evidence="8 9" key="1">
    <citation type="journal article" date="2015" name="Nature">
        <title>rRNA introns, odd ribosomes, and small enigmatic genomes across a large radiation of phyla.</title>
        <authorList>
            <person name="Brown C.T."/>
            <person name="Hug L.A."/>
            <person name="Thomas B.C."/>
            <person name="Sharon I."/>
            <person name="Castelle C.J."/>
            <person name="Singh A."/>
            <person name="Wilkins M.J."/>
            <person name="Williams K.H."/>
            <person name="Banfield J.F."/>
        </authorList>
    </citation>
    <scope>NUCLEOTIDE SEQUENCE [LARGE SCALE GENOMIC DNA]</scope>
</reference>
<dbReference type="GO" id="GO:0006508">
    <property type="term" value="P:proteolysis"/>
    <property type="evidence" value="ECO:0007669"/>
    <property type="project" value="UniProtKB-KW"/>
</dbReference>
<dbReference type="Proteomes" id="UP000034661">
    <property type="component" value="Unassembled WGS sequence"/>
</dbReference>
<comment type="caution">
    <text evidence="8">The sequence shown here is derived from an EMBL/GenBank/DDBJ whole genome shotgun (WGS) entry which is preliminary data.</text>
</comment>
<comment type="function">
    <text evidence="1">Removes the N-terminal methionine from nascent proteins. The N-terminal methionine is often cleaved when the second residue in the primary sequence is small and uncharged (Met-Ala-, Cys, Gly, Pro, Ser, Thr, or Val). Requires deformylation of the N(alpha)-formylated initiator methionine before it can be hydrolyzed.</text>
</comment>
<keyword evidence="2 6" id="KW-0031">Aminopeptidase</keyword>
<dbReference type="InterPro" id="IPR000994">
    <property type="entry name" value="Pept_M24"/>
</dbReference>
<evidence type="ECO:0000256" key="4">
    <source>
        <dbReference type="ARBA" id="ARBA00022723"/>
    </source>
</evidence>
<dbReference type="Pfam" id="PF00557">
    <property type="entry name" value="Peptidase_M24"/>
    <property type="match status" value="1"/>
</dbReference>
<proteinExistence type="inferred from homology"/>
<dbReference type="GO" id="GO:0004239">
    <property type="term" value="F:initiator methionyl aminopeptidase activity"/>
    <property type="evidence" value="ECO:0007669"/>
    <property type="project" value="UniProtKB-EC"/>
</dbReference>
<organism evidence="8 9">
    <name type="scientific">Candidatus Gottesmanbacteria bacterium GW2011_GWA1_48_13</name>
    <dbReference type="NCBI Taxonomy" id="1618439"/>
    <lineage>
        <taxon>Bacteria</taxon>
        <taxon>Candidatus Gottesmaniibacteriota</taxon>
    </lineage>
</organism>
<keyword evidence="5" id="KW-0378">Hydrolase</keyword>
<dbReference type="InterPro" id="IPR036005">
    <property type="entry name" value="Creatinase/aminopeptidase-like"/>
</dbReference>
<dbReference type="GO" id="GO:0005829">
    <property type="term" value="C:cytosol"/>
    <property type="evidence" value="ECO:0007669"/>
    <property type="project" value="TreeGrafter"/>
</dbReference>
<evidence type="ECO:0000313" key="9">
    <source>
        <dbReference type="Proteomes" id="UP000034661"/>
    </source>
</evidence>
<evidence type="ECO:0000256" key="2">
    <source>
        <dbReference type="ARBA" id="ARBA00022438"/>
    </source>
</evidence>
<dbReference type="PANTHER" id="PTHR43330:SF27">
    <property type="entry name" value="METHIONINE AMINOPEPTIDASE"/>
    <property type="match status" value="1"/>
</dbReference>
<keyword evidence="3 6" id="KW-0645">Protease</keyword>